<organism evidence="1 2">
    <name type="scientific">Brevundimonas vitisensis</name>
    <dbReference type="NCBI Taxonomy" id="2800818"/>
    <lineage>
        <taxon>Bacteria</taxon>
        <taxon>Pseudomonadati</taxon>
        <taxon>Pseudomonadota</taxon>
        <taxon>Alphaproteobacteria</taxon>
        <taxon>Caulobacterales</taxon>
        <taxon>Caulobacteraceae</taxon>
        <taxon>Brevundimonas</taxon>
    </lineage>
</organism>
<proteinExistence type="predicted"/>
<sequence>MTAAGQAEPITEDTKLAWVAPTLDVCTASEAEFNAGGASDGLAFS</sequence>
<keyword evidence="2" id="KW-1185">Reference proteome</keyword>
<reference evidence="1 2" key="1">
    <citation type="submission" date="2021-01" db="EMBL/GenBank/DDBJ databases">
        <title>Brevundimonas vitis sp. nov., an bacterium isolated from grape (Vitis vinifera).</title>
        <authorList>
            <person name="Jiang L."/>
            <person name="Lee J."/>
        </authorList>
    </citation>
    <scope>NUCLEOTIDE SEQUENCE [LARGE SCALE GENOMIC DNA]</scope>
    <source>
        <strain evidence="1 2">GRTSA-9</strain>
    </source>
</reference>
<dbReference type="EMBL" id="CP067977">
    <property type="protein sequence ID" value="QQQ19571.1"/>
    <property type="molecule type" value="Genomic_DNA"/>
</dbReference>
<dbReference type="Proteomes" id="UP000595448">
    <property type="component" value="Chromosome"/>
</dbReference>
<name>A0ABX7BPT3_9CAUL</name>
<evidence type="ECO:0000313" key="1">
    <source>
        <dbReference type="EMBL" id="QQQ19571.1"/>
    </source>
</evidence>
<evidence type="ECO:0000313" key="2">
    <source>
        <dbReference type="Proteomes" id="UP000595448"/>
    </source>
</evidence>
<gene>
    <name evidence="1" type="ORF">JIP62_05630</name>
</gene>
<accession>A0ABX7BPT3</accession>
<dbReference type="RefSeq" id="WP_201103922.1">
    <property type="nucleotide sequence ID" value="NZ_CP067977.1"/>
</dbReference>
<protein>
    <submittedName>
        <fullName evidence="1">Uncharacterized protein</fullName>
    </submittedName>
</protein>